<name>A0ABQ5E4G1_9ASTR</name>
<dbReference type="InterPro" id="IPR043128">
    <property type="entry name" value="Rev_trsase/Diguanyl_cyclase"/>
</dbReference>
<protein>
    <submittedName>
        <fullName evidence="1">Uncharacterized protein</fullName>
    </submittedName>
</protein>
<dbReference type="Gene3D" id="3.30.70.270">
    <property type="match status" value="1"/>
</dbReference>
<reference evidence="1" key="1">
    <citation type="journal article" date="2022" name="Int. J. Mol. Sci.">
        <title>Draft Genome of Tanacetum Coccineum: Genomic Comparison of Closely Related Tanacetum-Family Plants.</title>
        <authorList>
            <person name="Yamashiro T."/>
            <person name="Shiraishi A."/>
            <person name="Nakayama K."/>
            <person name="Satake H."/>
        </authorList>
    </citation>
    <scope>NUCLEOTIDE SEQUENCE</scope>
</reference>
<dbReference type="Gene3D" id="3.10.10.10">
    <property type="entry name" value="HIV Type 1 Reverse Transcriptase, subunit A, domain 1"/>
    <property type="match status" value="1"/>
</dbReference>
<gene>
    <name evidence="1" type="ORF">Tco_0954279</name>
</gene>
<dbReference type="Proteomes" id="UP001151760">
    <property type="component" value="Unassembled WGS sequence"/>
</dbReference>
<dbReference type="EMBL" id="BQNB010015911">
    <property type="protein sequence ID" value="GJT45564.1"/>
    <property type="molecule type" value="Genomic_DNA"/>
</dbReference>
<reference evidence="1" key="2">
    <citation type="submission" date="2022-01" db="EMBL/GenBank/DDBJ databases">
        <authorList>
            <person name="Yamashiro T."/>
            <person name="Shiraishi A."/>
            <person name="Satake H."/>
            <person name="Nakayama K."/>
        </authorList>
    </citation>
    <scope>NUCLEOTIDE SEQUENCE</scope>
</reference>
<sequence>MLLEEMLDTEHGDESNGGIVKETEELIKYSSHISLNAINGTNTYQTMRICGHVGCEMVLSIQWLSTLGNLLTNFKELRMEFKYNGRKVLLKGTQKESQQVPEKITEPLYHYSDMFAIPTTLPPKRPFDHRIPLKEGIVPINSRPYIHPPTQKDAIEVMVKELLDTGVIRDSQSPFSSSAIMVKKKDGTWRMCIYYKRLNNSTIKDKFPIPVIEELIDELQGSQ</sequence>
<keyword evidence="2" id="KW-1185">Reference proteome</keyword>
<dbReference type="PANTHER" id="PTHR24559">
    <property type="entry name" value="TRANSPOSON TY3-I GAG-POL POLYPROTEIN"/>
    <property type="match status" value="1"/>
</dbReference>
<evidence type="ECO:0000313" key="2">
    <source>
        <dbReference type="Proteomes" id="UP001151760"/>
    </source>
</evidence>
<dbReference type="InterPro" id="IPR043502">
    <property type="entry name" value="DNA/RNA_pol_sf"/>
</dbReference>
<evidence type="ECO:0000313" key="1">
    <source>
        <dbReference type="EMBL" id="GJT45564.1"/>
    </source>
</evidence>
<accession>A0ABQ5E4G1</accession>
<dbReference type="SUPFAM" id="SSF56672">
    <property type="entry name" value="DNA/RNA polymerases"/>
    <property type="match status" value="1"/>
</dbReference>
<comment type="caution">
    <text evidence="1">The sequence shown here is derived from an EMBL/GenBank/DDBJ whole genome shotgun (WGS) entry which is preliminary data.</text>
</comment>
<dbReference type="InterPro" id="IPR053134">
    <property type="entry name" value="RNA-dir_DNA_polymerase"/>
</dbReference>
<dbReference type="PANTHER" id="PTHR24559:SF450">
    <property type="entry name" value="RNA-DIRECTED DNA POLYMERASE HOMOLOG"/>
    <property type="match status" value="1"/>
</dbReference>
<proteinExistence type="predicted"/>
<organism evidence="1 2">
    <name type="scientific">Tanacetum coccineum</name>
    <dbReference type="NCBI Taxonomy" id="301880"/>
    <lineage>
        <taxon>Eukaryota</taxon>
        <taxon>Viridiplantae</taxon>
        <taxon>Streptophyta</taxon>
        <taxon>Embryophyta</taxon>
        <taxon>Tracheophyta</taxon>
        <taxon>Spermatophyta</taxon>
        <taxon>Magnoliopsida</taxon>
        <taxon>eudicotyledons</taxon>
        <taxon>Gunneridae</taxon>
        <taxon>Pentapetalae</taxon>
        <taxon>asterids</taxon>
        <taxon>campanulids</taxon>
        <taxon>Asterales</taxon>
        <taxon>Asteraceae</taxon>
        <taxon>Asteroideae</taxon>
        <taxon>Anthemideae</taxon>
        <taxon>Anthemidinae</taxon>
        <taxon>Tanacetum</taxon>
    </lineage>
</organism>